<feature type="repeat" description="ANK" evidence="2">
    <location>
        <begin position="924"/>
        <end position="959"/>
    </location>
</feature>
<dbReference type="OrthoDB" id="163438at2759"/>
<evidence type="ECO:0000313" key="5">
    <source>
        <dbReference type="Proteomes" id="UP000028545"/>
    </source>
</evidence>
<dbReference type="InterPro" id="IPR007111">
    <property type="entry name" value="NACHT_NTPase"/>
</dbReference>
<sequence>MRLLAIDQNGELSFTKDLGGNIPSYAILSHTWSTNAQDEVTFKDIENGTWKRKLAHGKIEFCIEQARRDGLQYLWVDTCCIDRSDPEELRGSINSMFQWYSDSAQCYVYLSDVSKPAGQAGDDQPWKAAFQRSRWFTRGWTLQELLAPGSIQFFSREGQHLGDMESLEQEIHNVTKIPISALRQTTSLGRFDVEERFGWAEKRQTLHPEDWAYSLLGLFGVFIQPMYGEGRDSAVKRLREAIESAPERREYLRKFQTCPYQDRKDRNPLAADGTLEWFTNHSLFQQWNQSPSEHILLVSGEPGSGKSVLARHLVDEVLPSTTMRTTCYFFFKEDYEDQRSPAAALCSILHQLFDQYPASLSPKILKDLRLKRDLNSFFASFSDLWAKLVEVTNTARTKREVVCVLDGLDECEVDGRNQLLDAISEFPHAPLVTPSLKFLLISRPDAEIKRRLEHPERDLPMIHLGGENEETGVDTFIKTEVKDISQAFELGKEEQNALIEEITSVPKRTYLWAHLVLSEIRNLTRSTIPSYKAPRTVSEAYDRILLESKNISLAKKLLHIVVAAARPLTLQEITLALVIGPKHKKIGEIPQMSAEKAHQQIESIGGAFVVISDHEVYLLHHTAREFLIASLSGASSPAGSSSTMPGSAPSLAPEVSHRVLAEICVQRLSLSDNFDLDDFKASTHPVQYMARHTFLQYAAGHWADHFRQVTWTDQDWELGRAVIYCHPHLQTSVWFEIYRRFTRKEVPGDFTPLLVASYFGLDQVMKHLTQNPILDVNFQDSKYGRSALSWAAMGGYDKVLQYLLRGGMIRRLLGAVAAVDVKDDSGCMPLHLASERGHSAVVRQLLDAGADAKAKDNIDRTPLHYACEQGNETVVQLLLEADADPNAKDGLKSAPLENACKQGHVVVVRLLLEAGADPNAKAGLGMTALHWSAGRHSSQHVAIVELLLEAGADVNAEDGLLRFTPLMVASREGLKSVAERLRLASRVRPQRSE</sequence>
<organism evidence="4 5">
    <name type="scientific">Pseudallescheria apiosperma</name>
    <name type="common">Scedosporium apiospermum</name>
    <dbReference type="NCBI Taxonomy" id="563466"/>
    <lineage>
        <taxon>Eukaryota</taxon>
        <taxon>Fungi</taxon>
        <taxon>Dikarya</taxon>
        <taxon>Ascomycota</taxon>
        <taxon>Pezizomycotina</taxon>
        <taxon>Sordariomycetes</taxon>
        <taxon>Hypocreomycetidae</taxon>
        <taxon>Microascales</taxon>
        <taxon>Microascaceae</taxon>
        <taxon>Scedosporium</taxon>
    </lineage>
</organism>
<dbReference type="HOGENOM" id="CLU_000288_34_14_1"/>
<dbReference type="SUPFAM" id="SSF52540">
    <property type="entry name" value="P-loop containing nucleoside triphosphate hydrolases"/>
    <property type="match status" value="1"/>
</dbReference>
<keyword evidence="2" id="KW-0040">ANK repeat</keyword>
<dbReference type="Proteomes" id="UP000028545">
    <property type="component" value="Unassembled WGS sequence"/>
</dbReference>
<dbReference type="OMA" id="DFPDQKN"/>
<dbReference type="PROSITE" id="PS50088">
    <property type="entry name" value="ANK_REPEAT"/>
    <property type="match status" value="4"/>
</dbReference>
<name>A0A084GE21_PSEDA</name>
<reference evidence="4 5" key="1">
    <citation type="journal article" date="2014" name="Genome Announc.">
        <title>Draft genome sequence of the pathogenic fungus Scedosporium apiospermum.</title>
        <authorList>
            <person name="Vandeputte P."/>
            <person name="Ghamrawi S."/>
            <person name="Rechenmann M."/>
            <person name="Iltis A."/>
            <person name="Giraud S."/>
            <person name="Fleury M."/>
            <person name="Thornton C."/>
            <person name="Delhaes L."/>
            <person name="Meyer W."/>
            <person name="Papon N."/>
            <person name="Bouchara J.P."/>
        </authorList>
    </citation>
    <scope>NUCLEOTIDE SEQUENCE [LARGE SCALE GENOMIC DNA]</scope>
    <source>
        <strain evidence="4 5">IHEM 14462</strain>
    </source>
</reference>
<dbReference type="AlphaFoldDB" id="A0A084GE21"/>
<dbReference type="Pfam" id="PF24883">
    <property type="entry name" value="NPHP3_N"/>
    <property type="match status" value="1"/>
</dbReference>
<feature type="repeat" description="ANK" evidence="2">
    <location>
        <begin position="825"/>
        <end position="857"/>
    </location>
</feature>
<evidence type="ECO:0000256" key="2">
    <source>
        <dbReference type="PROSITE-ProRule" id="PRU00023"/>
    </source>
</evidence>
<dbReference type="PROSITE" id="PS50297">
    <property type="entry name" value="ANK_REP_REGION"/>
    <property type="match status" value="4"/>
</dbReference>
<keyword evidence="5" id="KW-1185">Reference proteome</keyword>
<dbReference type="Pfam" id="PF06985">
    <property type="entry name" value="HET"/>
    <property type="match status" value="1"/>
</dbReference>
<accession>A0A084GE21</accession>
<dbReference type="GeneID" id="27720993"/>
<dbReference type="PRINTS" id="PR01415">
    <property type="entry name" value="ANKYRIN"/>
</dbReference>
<evidence type="ECO:0000259" key="3">
    <source>
        <dbReference type="PROSITE" id="PS50837"/>
    </source>
</evidence>
<proteinExistence type="predicted"/>
<dbReference type="EMBL" id="JOWA01000077">
    <property type="protein sequence ID" value="KEZ45583.1"/>
    <property type="molecule type" value="Genomic_DNA"/>
</dbReference>
<dbReference type="SMART" id="SM00248">
    <property type="entry name" value="ANK"/>
    <property type="match status" value="7"/>
</dbReference>
<dbReference type="InterPro" id="IPR054471">
    <property type="entry name" value="GPIID_WHD"/>
</dbReference>
<gene>
    <name evidence="4" type="ORF">SAPIO_CDS1921</name>
</gene>
<feature type="domain" description="NACHT" evidence="3">
    <location>
        <begin position="294"/>
        <end position="453"/>
    </location>
</feature>
<dbReference type="PROSITE" id="PS50837">
    <property type="entry name" value="NACHT"/>
    <property type="match status" value="1"/>
</dbReference>
<dbReference type="InterPro" id="IPR027417">
    <property type="entry name" value="P-loop_NTPase"/>
</dbReference>
<comment type="caution">
    <text evidence="4">The sequence shown here is derived from an EMBL/GenBank/DDBJ whole genome shotgun (WGS) entry which is preliminary data.</text>
</comment>
<dbReference type="InterPro" id="IPR036770">
    <property type="entry name" value="Ankyrin_rpt-contain_sf"/>
</dbReference>
<dbReference type="Pfam" id="PF12796">
    <property type="entry name" value="Ank_2"/>
    <property type="match status" value="2"/>
</dbReference>
<dbReference type="KEGG" id="sapo:SAPIO_CDS1921"/>
<dbReference type="InterPro" id="IPR056884">
    <property type="entry name" value="NPHP3-like_N"/>
</dbReference>
<evidence type="ECO:0000256" key="1">
    <source>
        <dbReference type="ARBA" id="ARBA00022737"/>
    </source>
</evidence>
<dbReference type="PANTHER" id="PTHR10622:SF13">
    <property type="entry name" value="NACHT DOMAIN-CONTAINING PROTEIN"/>
    <property type="match status" value="1"/>
</dbReference>
<dbReference type="InterPro" id="IPR002110">
    <property type="entry name" value="Ankyrin_rpt"/>
</dbReference>
<dbReference type="PANTHER" id="PTHR10622">
    <property type="entry name" value="HET DOMAIN-CONTAINING PROTEIN"/>
    <property type="match status" value="1"/>
</dbReference>
<dbReference type="Gene3D" id="3.40.50.300">
    <property type="entry name" value="P-loop containing nucleotide triphosphate hydrolases"/>
    <property type="match status" value="1"/>
</dbReference>
<feature type="repeat" description="ANK" evidence="2">
    <location>
        <begin position="858"/>
        <end position="890"/>
    </location>
</feature>
<dbReference type="InterPro" id="IPR010730">
    <property type="entry name" value="HET"/>
</dbReference>
<dbReference type="RefSeq" id="XP_016645382.1">
    <property type="nucleotide sequence ID" value="XM_016785085.1"/>
</dbReference>
<protein>
    <recommendedName>
        <fullName evidence="3">NACHT domain-containing protein</fullName>
    </recommendedName>
</protein>
<evidence type="ECO:0000313" key="4">
    <source>
        <dbReference type="EMBL" id="KEZ45583.1"/>
    </source>
</evidence>
<dbReference type="VEuPathDB" id="FungiDB:SAPIO_CDS1921"/>
<dbReference type="Gene3D" id="1.25.40.20">
    <property type="entry name" value="Ankyrin repeat-containing domain"/>
    <property type="match status" value="3"/>
</dbReference>
<keyword evidence="1" id="KW-0677">Repeat</keyword>
<dbReference type="Pfam" id="PF22939">
    <property type="entry name" value="WHD_GPIID"/>
    <property type="match status" value="1"/>
</dbReference>
<dbReference type="SUPFAM" id="SSF48403">
    <property type="entry name" value="Ankyrin repeat"/>
    <property type="match status" value="1"/>
</dbReference>
<feature type="repeat" description="ANK" evidence="2">
    <location>
        <begin position="891"/>
        <end position="923"/>
    </location>
</feature>